<feature type="chain" id="PRO_5044762903" description="Glycine-rich protein" evidence="2">
    <location>
        <begin position="18"/>
        <end position="122"/>
    </location>
</feature>
<evidence type="ECO:0000256" key="1">
    <source>
        <dbReference type="SAM" id="MobiDB-lite"/>
    </source>
</evidence>
<protein>
    <recommendedName>
        <fullName evidence="5">Glycine-rich protein</fullName>
    </recommendedName>
</protein>
<dbReference type="EMBL" id="JBHFFA010000004">
    <property type="protein sequence ID" value="KAL2632258.1"/>
    <property type="molecule type" value="Genomic_DNA"/>
</dbReference>
<feature type="compositionally biased region" description="Gly residues" evidence="1">
    <location>
        <begin position="42"/>
        <end position="78"/>
    </location>
</feature>
<evidence type="ECO:0000313" key="4">
    <source>
        <dbReference type="Proteomes" id="UP001605036"/>
    </source>
</evidence>
<organism evidence="3 4">
    <name type="scientific">Riccia fluitans</name>
    <dbReference type="NCBI Taxonomy" id="41844"/>
    <lineage>
        <taxon>Eukaryota</taxon>
        <taxon>Viridiplantae</taxon>
        <taxon>Streptophyta</taxon>
        <taxon>Embryophyta</taxon>
        <taxon>Marchantiophyta</taxon>
        <taxon>Marchantiopsida</taxon>
        <taxon>Marchantiidae</taxon>
        <taxon>Marchantiales</taxon>
        <taxon>Ricciaceae</taxon>
        <taxon>Riccia</taxon>
    </lineage>
</organism>
<feature type="signal peptide" evidence="2">
    <location>
        <begin position="1"/>
        <end position="17"/>
    </location>
</feature>
<sequence length="122" mass="13082">MSTVVMVLLVVDAFSIAAVLEPGWRHMVALYKQFREDGGGGEYEVRGGGGGEYEGGGGGEYEDGGGGGGEDEFGGGGEFIKRDLPFTPEASHLRTTEKRTKENTKKDVEISMFAIECRLKTL</sequence>
<dbReference type="Proteomes" id="UP001605036">
    <property type="component" value="Unassembled WGS sequence"/>
</dbReference>
<evidence type="ECO:0000256" key="2">
    <source>
        <dbReference type="SAM" id="SignalP"/>
    </source>
</evidence>
<accession>A0ABD1YNU2</accession>
<evidence type="ECO:0000313" key="3">
    <source>
        <dbReference type="EMBL" id="KAL2632258.1"/>
    </source>
</evidence>
<evidence type="ECO:0008006" key="5">
    <source>
        <dbReference type="Google" id="ProtNLM"/>
    </source>
</evidence>
<reference evidence="3 4" key="1">
    <citation type="submission" date="2024-09" db="EMBL/GenBank/DDBJ databases">
        <title>Chromosome-scale assembly of Riccia fluitans.</title>
        <authorList>
            <person name="Paukszto L."/>
            <person name="Sawicki J."/>
            <person name="Karawczyk K."/>
            <person name="Piernik-Szablinska J."/>
            <person name="Szczecinska M."/>
            <person name="Mazdziarz M."/>
        </authorList>
    </citation>
    <scope>NUCLEOTIDE SEQUENCE [LARGE SCALE GENOMIC DNA]</scope>
    <source>
        <strain evidence="3">Rf_01</strain>
        <tissue evidence="3">Aerial parts of the thallus</tissue>
    </source>
</reference>
<comment type="caution">
    <text evidence="3">The sequence shown here is derived from an EMBL/GenBank/DDBJ whole genome shotgun (WGS) entry which is preliminary data.</text>
</comment>
<dbReference type="AlphaFoldDB" id="A0ABD1YNU2"/>
<name>A0ABD1YNU2_9MARC</name>
<keyword evidence="2" id="KW-0732">Signal</keyword>
<proteinExistence type="predicted"/>
<keyword evidence="4" id="KW-1185">Reference proteome</keyword>
<gene>
    <name evidence="3" type="ORF">R1flu_016944</name>
</gene>
<feature type="region of interest" description="Disordered" evidence="1">
    <location>
        <begin position="42"/>
        <end position="80"/>
    </location>
</feature>